<dbReference type="Gene3D" id="3.80.10.10">
    <property type="entry name" value="Ribonuclease Inhibitor"/>
    <property type="match status" value="2"/>
</dbReference>
<feature type="compositionally biased region" description="Low complexity" evidence="1">
    <location>
        <begin position="120"/>
        <end position="133"/>
    </location>
</feature>
<reference evidence="2" key="1">
    <citation type="submission" date="2020-05" db="EMBL/GenBank/DDBJ databases">
        <title>Phylogenomic resolution of chytrid fungi.</title>
        <authorList>
            <person name="Stajich J.E."/>
            <person name="Amses K."/>
            <person name="Simmons R."/>
            <person name="Seto K."/>
            <person name="Myers J."/>
            <person name="Bonds A."/>
            <person name="Quandt C.A."/>
            <person name="Barry K."/>
            <person name="Liu P."/>
            <person name="Grigoriev I."/>
            <person name="Longcore J.E."/>
            <person name="James T.Y."/>
        </authorList>
    </citation>
    <scope>NUCLEOTIDE SEQUENCE</scope>
    <source>
        <strain evidence="2">JEL0513</strain>
    </source>
</reference>
<evidence type="ECO:0000313" key="2">
    <source>
        <dbReference type="EMBL" id="KAJ3121360.1"/>
    </source>
</evidence>
<sequence length="451" mass="47557">MGDIETVLGLASGSLVSFRLAGCLHVSSKIIQSLADFVPSLAHLDLAGCPVGDGYMGDLVRGCPGLRTLDLSGTNVTLRASLELLLCGLRAVKAARFEGLGQGDDTDADTQNDYVRPNATPTSTPRSRRSSFVPSATVTATAKTIISSARGPTALALTSASFSGASLSLKDMKVIASRAPNITHLSFLACDSLSDAHISTYLDALLLSSSNVPPSSVQKQLPQGYATPRLESLDLDGCEELTSVSVIALSEAFAGVRKLGQVSAPRHDAPTNMLDLLDGRTGRLKFLTVSSLRVVGLGGTQVGGEAVRVLVRECGALEEVRLDRCEILVHTYLEVVGIECWMQLQEEKEQRKRRQSLILSKKNNSGVARKESTLSIGSNSGGGSSRLPVPVKKLVVNSSVGMGINMTTPPASPMYGTSALLTGGKRGMPEGWLRLIGEAALKKVSDYEGSF</sequence>
<dbReference type="AlphaFoldDB" id="A0AAD5T193"/>
<organism evidence="2 3">
    <name type="scientific">Physocladia obscura</name>
    <dbReference type="NCBI Taxonomy" id="109957"/>
    <lineage>
        <taxon>Eukaryota</taxon>
        <taxon>Fungi</taxon>
        <taxon>Fungi incertae sedis</taxon>
        <taxon>Chytridiomycota</taxon>
        <taxon>Chytridiomycota incertae sedis</taxon>
        <taxon>Chytridiomycetes</taxon>
        <taxon>Chytridiales</taxon>
        <taxon>Chytriomycetaceae</taxon>
        <taxon>Physocladia</taxon>
    </lineage>
</organism>
<dbReference type="GO" id="GO:0031146">
    <property type="term" value="P:SCF-dependent proteasomal ubiquitin-dependent protein catabolic process"/>
    <property type="evidence" value="ECO:0007669"/>
    <property type="project" value="TreeGrafter"/>
</dbReference>
<comment type="caution">
    <text evidence="2">The sequence shown here is derived from an EMBL/GenBank/DDBJ whole genome shotgun (WGS) entry which is preliminary data.</text>
</comment>
<dbReference type="Proteomes" id="UP001211907">
    <property type="component" value="Unassembled WGS sequence"/>
</dbReference>
<dbReference type="GO" id="GO:0019005">
    <property type="term" value="C:SCF ubiquitin ligase complex"/>
    <property type="evidence" value="ECO:0007669"/>
    <property type="project" value="TreeGrafter"/>
</dbReference>
<dbReference type="SUPFAM" id="SSF52047">
    <property type="entry name" value="RNI-like"/>
    <property type="match status" value="1"/>
</dbReference>
<gene>
    <name evidence="2" type="ORF">HK100_012412</name>
</gene>
<protein>
    <recommendedName>
        <fullName evidence="4">RNI-like protein</fullName>
    </recommendedName>
</protein>
<evidence type="ECO:0000256" key="1">
    <source>
        <dbReference type="SAM" id="MobiDB-lite"/>
    </source>
</evidence>
<evidence type="ECO:0000313" key="3">
    <source>
        <dbReference type="Proteomes" id="UP001211907"/>
    </source>
</evidence>
<keyword evidence="3" id="KW-1185">Reference proteome</keyword>
<dbReference type="InterPro" id="IPR032675">
    <property type="entry name" value="LRR_dom_sf"/>
</dbReference>
<evidence type="ECO:0008006" key="4">
    <source>
        <dbReference type="Google" id="ProtNLM"/>
    </source>
</evidence>
<dbReference type="EMBL" id="JADGJH010000887">
    <property type="protein sequence ID" value="KAJ3121360.1"/>
    <property type="molecule type" value="Genomic_DNA"/>
</dbReference>
<proteinExistence type="predicted"/>
<dbReference type="PANTHER" id="PTHR13318">
    <property type="entry name" value="PARTNER OF PAIRED, ISOFORM B-RELATED"/>
    <property type="match status" value="1"/>
</dbReference>
<accession>A0AAD5T193</accession>
<feature type="region of interest" description="Disordered" evidence="1">
    <location>
        <begin position="102"/>
        <end position="133"/>
    </location>
</feature>
<name>A0AAD5T193_9FUNG</name>